<evidence type="ECO:0000313" key="2">
    <source>
        <dbReference type="Proteomes" id="UP000006813"/>
    </source>
</evidence>
<sequence>MDPAGWVPLLTVELGPGVCVGLRLWDARLVPMARWADICVPVSLVPGGPEDQSQRAQLQSGRPRWTQAALSSSAMVSSAPDLWGLCGRRLGVWSLGLTQLLSVRTRGPSLTLAPGLGRGPVRVLLSVVSLVTASLQC</sequence>
<evidence type="ECO:0000313" key="1">
    <source>
        <dbReference type="EMBL" id="EHB07941.1"/>
    </source>
</evidence>
<accession>G5BF80</accession>
<dbReference type="Proteomes" id="UP000006813">
    <property type="component" value="Unassembled WGS sequence"/>
</dbReference>
<dbReference type="AlphaFoldDB" id="G5BF80"/>
<proteinExistence type="predicted"/>
<protein>
    <submittedName>
        <fullName evidence="1">Uncharacterized protein</fullName>
    </submittedName>
</protein>
<gene>
    <name evidence="1" type="ORF">GW7_16978</name>
</gene>
<dbReference type="InParanoid" id="G5BF80"/>
<name>G5BF80_HETGA</name>
<reference evidence="1 2" key="1">
    <citation type="journal article" date="2011" name="Nature">
        <title>Genome sequencing reveals insights into physiology and longevity of the naked mole rat.</title>
        <authorList>
            <person name="Kim E.B."/>
            <person name="Fang X."/>
            <person name="Fushan A.A."/>
            <person name="Huang Z."/>
            <person name="Lobanov A.V."/>
            <person name="Han L."/>
            <person name="Marino S.M."/>
            <person name="Sun X."/>
            <person name="Turanov A.A."/>
            <person name="Yang P."/>
            <person name="Yim S.H."/>
            <person name="Zhao X."/>
            <person name="Kasaikina M.V."/>
            <person name="Stoletzki N."/>
            <person name="Peng C."/>
            <person name="Polak P."/>
            <person name="Xiong Z."/>
            <person name="Kiezun A."/>
            <person name="Zhu Y."/>
            <person name="Chen Y."/>
            <person name="Kryukov G.V."/>
            <person name="Zhang Q."/>
            <person name="Peshkin L."/>
            <person name="Yang L."/>
            <person name="Bronson R.T."/>
            <person name="Buffenstein R."/>
            <person name="Wang B."/>
            <person name="Han C."/>
            <person name="Li Q."/>
            <person name="Chen L."/>
            <person name="Zhao W."/>
            <person name="Sunyaev S.R."/>
            <person name="Park T.J."/>
            <person name="Zhang G."/>
            <person name="Wang J."/>
            <person name="Gladyshev V.N."/>
        </authorList>
    </citation>
    <scope>NUCLEOTIDE SEQUENCE [LARGE SCALE GENOMIC DNA]</scope>
</reference>
<dbReference type="EMBL" id="JH169915">
    <property type="protein sequence ID" value="EHB07941.1"/>
    <property type="molecule type" value="Genomic_DNA"/>
</dbReference>
<organism evidence="1 2">
    <name type="scientific">Heterocephalus glaber</name>
    <name type="common">Naked mole rat</name>
    <dbReference type="NCBI Taxonomy" id="10181"/>
    <lineage>
        <taxon>Eukaryota</taxon>
        <taxon>Metazoa</taxon>
        <taxon>Chordata</taxon>
        <taxon>Craniata</taxon>
        <taxon>Vertebrata</taxon>
        <taxon>Euteleostomi</taxon>
        <taxon>Mammalia</taxon>
        <taxon>Eutheria</taxon>
        <taxon>Euarchontoglires</taxon>
        <taxon>Glires</taxon>
        <taxon>Rodentia</taxon>
        <taxon>Hystricomorpha</taxon>
        <taxon>Bathyergidae</taxon>
        <taxon>Heterocephalus</taxon>
    </lineage>
</organism>